<dbReference type="Proteomes" id="UP001501725">
    <property type="component" value="Unassembled WGS sequence"/>
</dbReference>
<comment type="caution">
    <text evidence="2">The sequence shown here is derived from an EMBL/GenBank/DDBJ whole genome shotgun (WGS) entry which is preliminary data.</text>
</comment>
<reference evidence="3" key="1">
    <citation type="journal article" date="2019" name="Int. J. Syst. Evol. Microbiol.">
        <title>The Global Catalogue of Microorganisms (GCM) 10K type strain sequencing project: providing services to taxonomists for standard genome sequencing and annotation.</title>
        <authorList>
            <consortium name="The Broad Institute Genomics Platform"/>
            <consortium name="The Broad Institute Genome Sequencing Center for Infectious Disease"/>
            <person name="Wu L."/>
            <person name="Ma J."/>
        </authorList>
    </citation>
    <scope>NUCLEOTIDE SEQUENCE [LARGE SCALE GENOMIC DNA]</scope>
    <source>
        <strain evidence="3">JCM 17919</strain>
    </source>
</reference>
<dbReference type="EMBL" id="BAABGY010000007">
    <property type="protein sequence ID" value="GAA4327830.1"/>
    <property type="molecule type" value="Genomic_DNA"/>
</dbReference>
<evidence type="ECO:0000313" key="3">
    <source>
        <dbReference type="Proteomes" id="UP001501725"/>
    </source>
</evidence>
<organism evidence="2 3">
    <name type="scientific">Flaviaesturariibacter amylovorans</name>
    <dbReference type="NCBI Taxonomy" id="1084520"/>
    <lineage>
        <taxon>Bacteria</taxon>
        <taxon>Pseudomonadati</taxon>
        <taxon>Bacteroidota</taxon>
        <taxon>Chitinophagia</taxon>
        <taxon>Chitinophagales</taxon>
        <taxon>Chitinophagaceae</taxon>
        <taxon>Flaviaestuariibacter</taxon>
    </lineage>
</organism>
<dbReference type="RefSeq" id="WP_345255116.1">
    <property type="nucleotide sequence ID" value="NZ_BAABGY010000007.1"/>
</dbReference>
<evidence type="ECO:0000256" key="1">
    <source>
        <dbReference type="SAM" id="SignalP"/>
    </source>
</evidence>
<proteinExistence type="predicted"/>
<feature type="signal peptide" evidence="1">
    <location>
        <begin position="1"/>
        <end position="21"/>
    </location>
</feature>
<evidence type="ECO:0000313" key="2">
    <source>
        <dbReference type="EMBL" id="GAA4327830.1"/>
    </source>
</evidence>
<name>A0ABP8GPV1_9BACT</name>
<gene>
    <name evidence="2" type="ORF">GCM10023184_17290</name>
</gene>
<keyword evidence="1" id="KW-0732">Signal</keyword>
<protein>
    <submittedName>
        <fullName evidence="2">Uncharacterized protein</fullName>
    </submittedName>
</protein>
<accession>A0ABP8GPV1</accession>
<keyword evidence="3" id="KW-1185">Reference proteome</keyword>
<feature type="chain" id="PRO_5045785782" evidence="1">
    <location>
        <begin position="22"/>
        <end position="464"/>
    </location>
</feature>
<sequence>MTPFRRFVLSTLLLAVLSAGAQDPVLPATVPVVAGAEHDASRFHRFLFGRNWRAEWTTPIQAPVVRLDTLYGGLIPYQRSGGGESRSLRLRSRAGKEYVLRSVNKTRSNLLPALLRNSAYGSLVQDGVSMSHPYAALALPAMLTAAGIPHPAPRLVFVPEQPALDTFNAVYANALYLLEERPSGNWSDAPHLGGYRQYLATTDVKEKMRADNRLRADGRAFIRARLFDILISDVDRHEGNWRWGVPDSGAYRFVPVPVDRDQAFFTYNGLLTKLTLALTRRRLMQRFNFGIRNVTTLTSHDQLLDRFFANEMTEADWLEAAAHLERTLTDSVINVSLQAMPAEIVALSGTAICERLVERRARLRSFASRYYDALARKVEIHGSTGAEQFDVRRLPDGTVSVTVHRLDASGQKEGAAFYQRVFRASETGRITLYGAGGNDVFALEKGIRRPKVIVEKGTSKEQYP</sequence>